<dbReference type="InterPro" id="IPR035979">
    <property type="entry name" value="RBD_domain_sf"/>
</dbReference>
<evidence type="ECO:0000313" key="6">
    <source>
        <dbReference type="EMBL" id="ABK24003.1"/>
    </source>
</evidence>
<dbReference type="AlphaFoldDB" id="A9NTP2"/>
<evidence type="ECO:0000256" key="3">
    <source>
        <dbReference type="PROSITE-ProRule" id="PRU00176"/>
    </source>
</evidence>
<accession>A9NTP2</accession>
<keyword evidence="3" id="KW-0694">RNA-binding</keyword>
<dbReference type="InterPro" id="IPR012677">
    <property type="entry name" value="Nucleotide-bd_a/b_plait_sf"/>
</dbReference>
<evidence type="ECO:0000256" key="2">
    <source>
        <dbReference type="ARBA" id="ARBA00023187"/>
    </source>
</evidence>
<dbReference type="SUPFAM" id="SSF54928">
    <property type="entry name" value="RNA-binding domain, RBD"/>
    <property type="match status" value="2"/>
</dbReference>
<sequence length="289" mass="33487">MKPLYCGNIEYEVRQSEIERLFGKYGRVERVDMKSGYAFVYMEDERDAEDAIRALDKTEFGRQRRRLTVEWTKHAERGLRRSEDGRRSVTGLKPTKTLFVINFDPYDTRARDLERHFEPYGKVLNVRIRRNFAFIHYGTQEEATKAFDATHMSTLLDRVITVEYAQREDGNRRGGPSSPIRGGRYGRSSEDHGRDRSASPIYGRRAMRGSPDYGRAPSPTYARRPERCSPDYGRATSPIYSRRPEKHGSDYGRAASPVYASRPQKNSLDYGRDASPLLERDRSRSPVRR</sequence>
<protein>
    <recommendedName>
        <fullName evidence="5">RRM domain-containing protein</fullName>
    </recommendedName>
</protein>
<keyword evidence="1" id="KW-0507">mRNA processing</keyword>
<evidence type="ECO:0000256" key="1">
    <source>
        <dbReference type="ARBA" id="ARBA00022664"/>
    </source>
</evidence>
<feature type="domain" description="RRM" evidence="5">
    <location>
        <begin position="2"/>
        <end position="74"/>
    </location>
</feature>
<feature type="compositionally biased region" description="Basic and acidic residues" evidence="4">
    <location>
        <begin position="187"/>
        <end position="197"/>
    </location>
</feature>
<organism evidence="6">
    <name type="scientific">Picea sitchensis</name>
    <name type="common">Sitka spruce</name>
    <name type="synonym">Pinus sitchensis</name>
    <dbReference type="NCBI Taxonomy" id="3332"/>
    <lineage>
        <taxon>Eukaryota</taxon>
        <taxon>Viridiplantae</taxon>
        <taxon>Streptophyta</taxon>
        <taxon>Embryophyta</taxon>
        <taxon>Tracheophyta</taxon>
        <taxon>Spermatophyta</taxon>
        <taxon>Pinopsida</taxon>
        <taxon>Pinidae</taxon>
        <taxon>Conifers I</taxon>
        <taxon>Pinales</taxon>
        <taxon>Pinaceae</taxon>
        <taxon>Picea</taxon>
    </lineage>
</organism>
<dbReference type="GO" id="GO:0003723">
    <property type="term" value="F:RNA binding"/>
    <property type="evidence" value="ECO:0007669"/>
    <property type="project" value="UniProtKB-UniRule"/>
</dbReference>
<dbReference type="GO" id="GO:0006397">
    <property type="term" value="P:mRNA processing"/>
    <property type="evidence" value="ECO:0007669"/>
    <property type="project" value="UniProtKB-KW"/>
</dbReference>
<feature type="compositionally biased region" description="Basic and acidic residues" evidence="4">
    <location>
        <begin position="278"/>
        <end position="289"/>
    </location>
</feature>
<name>A9NTP2_PICSI</name>
<dbReference type="InterPro" id="IPR000504">
    <property type="entry name" value="RRM_dom"/>
</dbReference>
<evidence type="ECO:0000259" key="5">
    <source>
        <dbReference type="PROSITE" id="PS50102"/>
    </source>
</evidence>
<dbReference type="Gene3D" id="3.30.70.330">
    <property type="match status" value="2"/>
</dbReference>
<dbReference type="PROSITE" id="PS50102">
    <property type="entry name" value="RRM"/>
    <property type="match status" value="2"/>
</dbReference>
<dbReference type="SMART" id="SM00360">
    <property type="entry name" value="RRM"/>
    <property type="match status" value="2"/>
</dbReference>
<keyword evidence="2" id="KW-0508">mRNA splicing</keyword>
<dbReference type="CDD" id="cd12234">
    <property type="entry name" value="RRM1_AtRSp31_like"/>
    <property type="match status" value="1"/>
</dbReference>
<feature type="region of interest" description="Disordered" evidence="4">
    <location>
        <begin position="167"/>
        <end position="289"/>
    </location>
</feature>
<dbReference type="PANTHER" id="PTHR23147">
    <property type="entry name" value="SERINE/ARGININE RICH SPLICING FACTOR"/>
    <property type="match status" value="1"/>
</dbReference>
<dbReference type="InterPro" id="IPR050907">
    <property type="entry name" value="SRSF"/>
</dbReference>
<dbReference type="GO" id="GO:0008380">
    <property type="term" value="P:RNA splicing"/>
    <property type="evidence" value="ECO:0007669"/>
    <property type="project" value="UniProtKB-KW"/>
</dbReference>
<dbReference type="OMA" id="RRPEKHG"/>
<feature type="domain" description="RRM" evidence="5">
    <location>
        <begin position="96"/>
        <end position="167"/>
    </location>
</feature>
<dbReference type="Pfam" id="PF00076">
    <property type="entry name" value="RRM_1"/>
    <property type="match status" value="2"/>
</dbReference>
<proteinExistence type="evidence at transcript level"/>
<evidence type="ECO:0000256" key="4">
    <source>
        <dbReference type="SAM" id="MobiDB-lite"/>
    </source>
</evidence>
<reference evidence="6" key="1">
    <citation type="journal article" date="2008" name="BMC Genomics">
        <title>A conifer genomics resource of 200,000 spruce (Picea spp.) ESTs and 6,464 high-quality, sequence-finished full-length cDNAs for Sitka spruce (Picea sitchensis).</title>
        <authorList>
            <person name="Ralph S.G."/>
            <person name="Chun H.J."/>
            <person name="Kolosova N."/>
            <person name="Cooper D."/>
            <person name="Oddy C."/>
            <person name="Ritland C.E."/>
            <person name="Kirkpatrick R."/>
            <person name="Moore R."/>
            <person name="Barber S."/>
            <person name="Holt R.A."/>
            <person name="Jones S.J."/>
            <person name="Marra M.A."/>
            <person name="Douglas C.J."/>
            <person name="Ritland K."/>
            <person name="Bohlmann J."/>
        </authorList>
    </citation>
    <scope>NUCLEOTIDE SEQUENCE</scope>
    <source>
        <tissue evidence="6">Green portion of the leader tissue</tissue>
    </source>
</reference>
<dbReference type="EMBL" id="EF084692">
    <property type="protein sequence ID" value="ABK24003.1"/>
    <property type="molecule type" value="mRNA"/>
</dbReference>